<dbReference type="EMBL" id="LWQU01000005">
    <property type="protein sequence ID" value="OAN67955.1"/>
    <property type="molecule type" value="Genomic_DNA"/>
</dbReference>
<organism evidence="1 2">
    <name type="scientific">Magnetospirillum moscoviense</name>
    <dbReference type="NCBI Taxonomy" id="1437059"/>
    <lineage>
        <taxon>Bacteria</taxon>
        <taxon>Pseudomonadati</taxon>
        <taxon>Pseudomonadota</taxon>
        <taxon>Alphaproteobacteria</taxon>
        <taxon>Rhodospirillales</taxon>
        <taxon>Rhodospirillaceae</taxon>
        <taxon>Magnetospirillum</taxon>
    </lineage>
</organism>
<dbReference type="Proteomes" id="UP000078543">
    <property type="component" value="Unassembled WGS sequence"/>
</dbReference>
<dbReference type="AlphaFoldDB" id="A0A178N2L5"/>
<name>A0A178N2L5_9PROT</name>
<protein>
    <recommendedName>
        <fullName evidence="3">Magnetosome protein MamJ</fullName>
    </recommendedName>
</protein>
<evidence type="ECO:0000313" key="2">
    <source>
        <dbReference type="Proteomes" id="UP000078543"/>
    </source>
</evidence>
<comment type="caution">
    <text evidence="1">The sequence shown here is derived from an EMBL/GenBank/DDBJ whole genome shotgun (WGS) entry which is preliminary data.</text>
</comment>
<accession>A0A178N2L5</accession>
<evidence type="ECO:0000313" key="1">
    <source>
        <dbReference type="EMBL" id="OAN67955.1"/>
    </source>
</evidence>
<evidence type="ECO:0008006" key="3">
    <source>
        <dbReference type="Google" id="ProtNLM"/>
    </source>
</evidence>
<gene>
    <name evidence="1" type="ORF">A6A05_18180</name>
</gene>
<dbReference type="STRING" id="1437059.A6A05_18180"/>
<proteinExistence type="predicted"/>
<dbReference type="NCBIfam" id="NF040987">
    <property type="entry name" value="MamJ"/>
    <property type="match status" value="1"/>
</dbReference>
<reference evidence="1 2" key="1">
    <citation type="submission" date="2016-04" db="EMBL/GenBank/DDBJ databases">
        <title>Draft genome sequence of freshwater magnetotactic bacteria Magnetospirillum marisnigri SP-1 and Magnetospirillum moscoviense BB-1.</title>
        <authorList>
            <person name="Koziaeva V."/>
            <person name="Dziuba M.V."/>
            <person name="Ivanov T.M."/>
            <person name="Kuznetsov B."/>
            <person name="Grouzdev D.S."/>
        </authorList>
    </citation>
    <scope>NUCLEOTIDE SEQUENCE [LARGE SCALE GENOMIC DNA]</scope>
    <source>
        <strain evidence="1 2">BB-1</strain>
    </source>
</reference>
<keyword evidence="2" id="KW-1185">Reference proteome</keyword>
<sequence>MIDVQPETNAEIEVSIESEPALVEPVIEIEVEGAEVEPEPALVEPVIAIEAEAAEVEPEPALVEAEPVIEIEAEAAEVEPEPALVEAEPVVEIEAIEVKPEPVLIDEVVELVTEFEYSHAESVASADLIAHPVPAESSRLAELLDEAPAVAAPAVAAPAVAVAVEATRQPNKIAASVKKRAPVQEVHVEDLLGGIFGVARSAVRGVFTIGGGFVDGVVKGGRLVGSNVVAGTRRLAQTIEGSCGSCSSPKCDAEDKNK</sequence>